<dbReference type="EMBL" id="CAAALY010260478">
    <property type="protein sequence ID" value="VEL39212.1"/>
    <property type="molecule type" value="Genomic_DNA"/>
</dbReference>
<dbReference type="InterPro" id="IPR043502">
    <property type="entry name" value="DNA/RNA_pol_sf"/>
</dbReference>
<reference evidence="1" key="1">
    <citation type="submission" date="2018-11" db="EMBL/GenBank/DDBJ databases">
        <authorList>
            <consortium name="Pathogen Informatics"/>
        </authorList>
    </citation>
    <scope>NUCLEOTIDE SEQUENCE</scope>
</reference>
<dbReference type="GO" id="GO:0003887">
    <property type="term" value="F:DNA-directed DNA polymerase activity"/>
    <property type="evidence" value="ECO:0007669"/>
    <property type="project" value="TreeGrafter"/>
</dbReference>
<sequence>MQIQFLPSRINWVVQSSAVDYLHCLLACMAWLIEEYNLPARLAISIHDEVRYLCSADAANLVALALQVRVFCTHSTLVPFSLSLCHPLREEHTTQARNFS</sequence>
<dbReference type="SUPFAM" id="SSF56672">
    <property type="entry name" value="DNA/RNA polymerases"/>
    <property type="match status" value="1"/>
</dbReference>
<dbReference type="PANTHER" id="PTHR10267:SF0">
    <property type="entry name" value="DNA POLYMERASE SUBUNIT GAMMA-1"/>
    <property type="match status" value="1"/>
</dbReference>
<dbReference type="Proteomes" id="UP000784294">
    <property type="component" value="Unassembled WGS sequence"/>
</dbReference>
<evidence type="ECO:0000313" key="2">
    <source>
        <dbReference type="Proteomes" id="UP000784294"/>
    </source>
</evidence>
<dbReference type="PRINTS" id="PR00867">
    <property type="entry name" value="DNAPOLG"/>
</dbReference>
<keyword evidence="2" id="KW-1185">Reference proteome</keyword>
<dbReference type="GO" id="GO:0003677">
    <property type="term" value="F:DNA binding"/>
    <property type="evidence" value="ECO:0007669"/>
    <property type="project" value="InterPro"/>
</dbReference>
<evidence type="ECO:0000313" key="1">
    <source>
        <dbReference type="EMBL" id="VEL39212.1"/>
    </source>
</evidence>
<proteinExistence type="predicted"/>
<dbReference type="InterPro" id="IPR002297">
    <property type="entry name" value="DNA-dir_DNA_pol_A_mt"/>
</dbReference>
<gene>
    <name evidence="1" type="ORF">PXEA_LOCUS32652</name>
</gene>
<dbReference type="AlphaFoldDB" id="A0A3S5AKH8"/>
<protein>
    <submittedName>
        <fullName evidence="1">Uncharacterized protein</fullName>
    </submittedName>
</protein>
<organism evidence="1 2">
    <name type="scientific">Protopolystoma xenopodis</name>
    <dbReference type="NCBI Taxonomy" id="117903"/>
    <lineage>
        <taxon>Eukaryota</taxon>
        <taxon>Metazoa</taxon>
        <taxon>Spiralia</taxon>
        <taxon>Lophotrochozoa</taxon>
        <taxon>Platyhelminthes</taxon>
        <taxon>Monogenea</taxon>
        <taxon>Polyopisthocotylea</taxon>
        <taxon>Polystomatidea</taxon>
        <taxon>Polystomatidae</taxon>
        <taxon>Protopolystoma</taxon>
    </lineage>
</organism>
<name>A0A3S5AKH8_9PLAT</name>
<dbReference type="PANTHER" id="PTHR10267">
    <property type="entry name" value="DNA POLYMERASE SUBUNIT GAMMA-1"/>
    <property type="match status" value="1"/>
</dbReference>
<dbReference type="GO" id="GO:0008408">
    <property type="term" value="F:3'-5' exonuclease activity"/>
    <property type="evidence" value="ECO:0007669"/>
    <property type="project" value="TreeGrafter"/>
</dbReference>
<accession>A0A3S5AKH8</accession>
<dbReference type="GO" id="GO:0005760">
    <property type="term" value="C:gamma DNA polymerase complex"/>
    <property type="evidence" value="ECO:0007669"/>
    <property type="project" value="InterPro"/>
</dbReference>
<dbReference type="GO" id="GO:0006264">
    <property type="term" value="P:mitochondrial DNA replication"/>
    <property type="evidence" value="ECO:0007669"/>
    <property type="project" value="TreeGrafter"/>
</dbReference>
<comment type="caution">
    <text evidence="1">The sequence shown here is derived from an EMBL/GenBank/DDBJ whole genome shotgun (WGS) entry which is preliminary data.</text>
</comment>
<dbReference type="OrthoDB" id="5588663at2759"/>